<name>A0A6J5KPP1_9CAUD</name>
<dbReference type="EMBL" id="LR796172">
    <property type="protein sequence ID" value="CAB4123851.1"/>
    <property type="molecule type" value="Genomic_DNA"/>
</dbReference>
<evidence type="ECO:0000313" key="1">
    <source>
        <dbReference type="EMBL" id="CAB4123851.1"/>
    </source>
</evidence>
<protein>
    <submittedName>
        <fullName evidence="1">Uncharacterized protein</fullName>
    </submittedName>
</protein>
<sequence length="39" mass="4448">EQLLRERLTRVVESEAFEPAQRPTADIEFSMADITGNRA</sequence>
<gene>
    <name evidence="1" type="ORF">UFOVP48_95</name>
</gene>
<feature type="non-terminal residue" evidence="1">
    <location>
        <position position="1"/>
    </location>
</feature>
<organism evidence="1">
    <name type="scientific">uncultured Caudovirales phage</name>
    <dbReference type="NCBI Taxonomy" id="2100421"/>
    <lineage>
        <taxon>Viruses</taxon>
        <taxon>Duplodnaviria</taxon>
        <taxon>Heunggongvirae</taxon>
        <taxon>Uroviricota</taxon>
        <taxon>Caudoviricetes</taxon>
        <taxon>Peduoviridae</taxon>
        <taxon>Maltschvirus</taxon>
        <taxon>Maltschvirus maltsch</taxon>
    </lineage>
</organism>
<proteinExistence type="predicted"/>
<reference evidence="1" key="1">
    <citation type="submission" date="2020-04" db="EMBL/GenBank/DDBJ databases">
        <authorList>
            <person name="Chiriac C."/>
            <person name="Salcher M."/>
            <person name="Ghai R."/>
            <person name="Kavagutti S V."/>
        </authorList>
    </citation>
    <scope>NUCLEOTIDE SEQUENCE</scope>
</reference>
<accession>A0A6J5KPP1</accession>